<dbReference type="EC" id="1.-.-.-" evidence="7"/>
<comment type="caution">
    <text evidence="7">The sequence shown here is derived from an EMBL/GenBank/DDBJ whole genome shotgun (WGS) entry which is preliminary data.</text>
</comment>
<dbReference type="InterPro" id="IPR052547">
    <property type="entry name" value="Mito_Isobutyryl-CoADH"/>
</dbReference>
<feature type="domain" description="Acyl-CoA dehydrogenase/oxidase N-terminal" evidence="5">
    <location>
        <begin position="38"/>
        <end position="111"/>
    </location>
</feature>
<evidence type="ECO:0000313" key="7">
    <source>
        <dbReference type="EMBL" id="MEK8026830.1"/>
    </source>
</evidence>
<dbReference type="InterPro" id="IPR013786">
    <property type="entry name" value="AcylCoA_DH/ox_N"/>
</dbReference>
<feature type="domain" description="Acyl-CoA oxidase/dehydrogenase middle" evidence="4">
    <location>
        <begin position="145"/>
        <end position="235"/>
    </location>
</feature>
<evidence type="ECO:0000259" key="4">
    <source>
        <dbReference type="Pfam" id="PF02770"/>
    </source>
</evidence>
<keyword evidence="2 7" id="KW-0560">Oxidoreductase</keyword>
<dbReference type="Pfam" id="PF02771">
    <property type="entry name" value="Acyl-CoA_dh_N"/>
    <property type="match status" value="1"/>
</dbReference>
<evidence type="ECO:0000259" key="5">
    <source>
        <dbReference type="Pfam" id="PF02771"/>
    </source>
</evidence>
<dbReference type="Gene3D" id="1.10.540.10">
    <property type="entry name" value="Acyl-CoA dehydrogenase/oxidase, N-terminal domain"/>
    <property type="match status" value="1"/>
</dbReference>
<dbReference type="SUPFAM" id="SSF56645">
    <property type="entry name" value="Acyl-CoA dehydrogenase NM domain-like"/>
    <property type="match status" value="1"/>
</dbReference>
<dbReference type="GO" id="GO:0016491">
    <property type="term" value="F:oxidoreductase activity"/>
    <property type="evidence" value="ECO:0007669"/>
    <property type="project" value="UniProtKB-KW"/>
</dbReference>
<feature type="domain" description="Acyl-CoA dehydrogenase C-terminal" evidence="6">
    <location>
        <begin position="274"/>
        <end position="387"/>
    </location>
</feature>
<dbReference type="PANTHER" id="PTHR43831">
    <property type="entry name" value="ISOBUTYRYL-COA DEHYDROGENASE"/>
    <property type="match status" value="1"/>
</dbReference>
<sequence length="407" mass="43308">MTHALTPPAARPVPGTPGIARDPAAGLPDAAGLQALTDALAELAPRIDAEGRFPHEAFALLRHQGLLALTVPRAFGGAGATLADARRLVAAVARGEPATALVLVMQLLVARTLGRDEHRWPAEPRQRVLRSLVEEGALINHLRVEPELGTPARGGLPGTVARRIDAGWRIDGHKRYATGIDGLRWLLVWARTDETPPRCGTFLVPADAAGVRIDRTWDHLGLRGSASDDVLLQDVAVPADHAIDLRPAADGAGPPDADQASWTAVLLGTVYDAIAHNAQDWLLDFLRHRQPSALGRPLAELPRVQEAVGEIALRLHGSQRQLDAAAAAADAGVPWPLSDSGLLKVDVTRRAIEAVELALRQSGNHGLSRLHPLQRFHRDVLCGRVHTPQDDSACVAAGRALLAGAPR</sequence>
<reference evidence="7 8" key="1">
    <citation type="submission" date="2024-04" db="EMBL/GenBank/DDBJ databases">
        <title>Novel species of the genus Ideonella isolated from streams.</title>
        <authorList>
            <person name="Lu H."/>
        </authorList>
    </citation>
    <scope>NUCLEOTIDE SEQUENCE [LARGE SCALE GENOMIC DNA]</scope>
    <source>
        <strain evidence="7 8">BYS139W</strain>
    </source>
</reference>
<gene>
    <name evidence="7" type="ORF">AACH11_12740</name>
</gene>
<proteinExistence type="predicted"/>
<accession>A0ABU9BAA0</accession>
<dbReference type="SUPFAM" id="SSF47203">
    <property type="entry name" value="Acyl-CoA dehydrogenase C-terminal domain-like"/>
    <property type="match status" value="1"/>
</dbReference>
<evidence type="ECO:0000313" key="8">
    <source>
        <dbReference type="Proteomes" id="UP001368500"/>
    </source>
</evidence>
<dbReference type="PIRSF" id="PIRSF016578">
    <property type="entry name" value="HsaA"/>
    <property type="match status" value="1"/>
</dbReference>
<evidence type="ECO:0000256" key="1">
    <source>
        <dbReference type="ARBA" id="ARBA00022630"/>
    </source>
</evidence>
<dbReference type="CDD" id="cd00567">
    <property type="entry name" value="ACAD"/>
    <property type="match status" value="1"/>
</dbReference>
<evidence type="ECO:0000259" key="6">
    <source>
        <dbReference type="Pfam" id="PF08028"/>
    </source>
</evidence>
<dbReference type="InterPro" id="IPR036250">
    <property type="entry name" value="AcylCo_DH-like_C"/>
</dbReference>
<organism evidence="7 8">
    <name type="scientific">Pseudaquabacterium rugosum</name>
    <dbReference type="NCBI Taxonomy" id="2984194"/>
    <lineage>
        <taxon>Bacteria</taxon>
        <taxon>Pseudomonadati</taxon>
        <taxon>Pseudomonadota</taxon>
        <taxon>Betaproteobacteria</taxon>
        <taxon>Burkholderiales</taxon>
        <taxon>Sphaerotilaceae</taxon>
        <taxon>Pseudaquabacterium</taxon>
    </lineage>
</organism>
<evidence type="ECO:0000256" key="3">
    <source>
        <dbReference type="SAM" id="MobiDB-lite"/>
    </source>
</evidence>
<name>A0ABU9BAA0_9BURK</name>
<dbReference type="InterPro" id="IPR013107">
    <property type="entry name" value="Acyl-CoA_DH_C"/>
</dbReference>
<dbReference type="RefSeq" id="WP_341374615.1">
    <property type="nucleotide sequence ID" value="NZ_JBBUTF010000011.1"/>
</dbReference>
<evidence type="ECO:0000256" key="2">
    <source>
        <dbReference type="ARBA" id="ARBA00023002"/>
    </source>
</evidence>
<dbReference type="Pfam" id="PF08028">
    <property type="entry name" value="Acyl-CoA_dh_2"/>
    <property type="match status" value="1"/>
</dbReference>
<dbReference type="Pfam" id="PF02770">
    <property type="entry name" value="Acyl-CoA_dh_M"/>
    <property type="match status" value="1"/>
</dbReference>
<dbReference type="Gene3D" id="1.20.140.10">
    <property type="entry name" value="Butyryl-CoA Dehydrogenase, subunit A, domain 3"/>
    <property type="match status" value="1"/>
</dbReference>
<dbReference type="PANTHER" id="PTHR43831:SF1">
    <property type="entry name" value="ISOBUTYRYL-COA DEHYDROGENASE, MITOCHONDRIAL"/>
    <property type="match status" value="1"/>
</dbReference>
<feature type="region of interest" description="Disordered" evidence="3">
    <location>
        <begin position="1"/>
        <end position="24"/>
    </location>
</feature>
<protein>
    <submittedName>
        <fullName evidence="7">Acyl-CoA dehydrogenase family protein</fullName>
        <ecNumber evidence="7">1.-.-.-</ecNumber>
    </submittedName>
</protein>
<dbReference type="InterPro" id="IPR009100">
    <property type="entry name" value="AcylCoA_DH/oxidase_NM_dom_sf"/>
</dbReference>
<dbReference type="EMBL" id="JBBUTF010000011">
    <property type="protein sequence ID" value="MEK8026830.1"/>
    <property type="molecule type" value="Genomic_DNA"/>
</dbReference>
<dbReference type="Proteomes" id="UP001368500">
    <property type="component" value="Unassembled WGS sequence"/>
</dbReference>
<keyword evidence="8" id="KW-1185">Reference proteome</keyword>
<dbReference type="InterPro" id="IPR037069">
    <property type="entry name" value="AcylCoA_DH/ox_N_sf"/>
</dbReference>
<dbReference type="InterPro" id="IPR006091">
    <property type="entry name" value="Acyl-CoA_Oxase/DH_mid-dom"/>
</dbReference>
<keyword evidence="1" id="KW-0285">Flavoprotein</keyword>
<dbReference type="Gene3D" id="2.40.110.10">
    <property type="entry name" value="Butyryl-CoA Dehydrogenase, subunit A, domain 2"/>
    <property type="match status" value="1"/>
</dbReference>
<dbReference type="InterPro" id="IPR046373">
    <property type="entry name" value="Acyl-CoA_Oxase/DH_mid-dom_sf"/>
</dbReference>